<dbReference type="EMBL" id="MZGJ01000010">
    <property type="protein sequence ID" value="OQX51022.1"/>
    <property type="molecule type" value="Genomic_DNA"/>
</dbReference>
<dbReference type="InterPro" id="IPR006059">
    <property type="entry name" value="SBP"/>
</dbReference>
<dbReference type="SUPFAM" id="SSF53850">
    <property type="entry name" value="Periplasmic binding protein-like II"/>
    <property type="match status" value="1"/>
</dbReference>
<evidence type="ECO:0000313" key="2">
    <source>
        <dbReference type="Proteomes" id="UP000192520"/>
    </source>
</evidence>
<gene>
    <name evidence="1" type="ORF">B5M47_02260</name>
</gene>
<dbReference type="STRING" id="1968527.B5M47_02260"/>
<dbReference type="AlphaFoldDB" id="A0A1W9NYD1"/>
<dbReference type="InterPro" id="IPR050490">
    <property type="entry name" value="Bact_solute-bd_prot1"/>
</dbReference>
<reference evidence="2" key="1">
    <citation type="submission" date="2017-03" db="EMBL/GenBank/DDBJ databases">
        <title>Novel pathways for hydrocarbon cycling and metabolic interdependencies in hydrothermal sediment communities.</title>
        <authorList>
            <person name="Dombrowski N."/>
            <person name="Seitz K."/>
            <person name="Teske A."/>
            <person name="Baker B."/>
        </authorList>
    </citation>
    <scope>NUCLEOTIDE SEQUENCE [LARGE SCALE GENOMIC DNA]</scope>
</reference>
<dbReference type="Gene3D" id="3.40.190.10">
    <property type="entry name" value="Periplasmic binding protein-like II"/>
    <property type="match status" value="1"/>
</dbReference>
<dbReference type="PANTHER" id="PTHR43649">
    <property type="entry name" value="ARABINOSE-BINDING PROTEIN-RELATED"/>
    <property type="match status" value="1"/>
</dbReference>
<dbReference type="Pfam" id="PF01547">
    <property type="entry name" value="SBP_bac_1"/>
    <property type="match status" value="1"/>
</dbReference>
<dbReference type="PANTHER" id="PTHR43649:SF12">
    <property type="entry name" value="DIACETYLCHITOBIOSE BINDING PROTEIN DASA"/>
    <property type="match status" value="1"/>
</dbReference>
<evidence type="ECO:0008006" key="3">
    <source>
        <dbReference type="Google" id="ProtNLM"/>
    </source>
</evidence>
<name>A0A1W9NYD1_UNCC3</name>
<organism evidence="1 2">
    <name type="scientific">candidate division CPR3 bacterium 4484_211</name>
    <dbReference type="NCBI Taxonomy" id="1968527"/>
    <lineage>
        <taxon>Bacteria</taxon>
        <taxon>Bacteria division CPR3</taxon>
    </lineage>
</organism>
<comment type="caution">
    <text evidence="1">The sequence shown here is derived from an EMBL/GenBank/DDBJ whole genome shotgun (WGS) entry which is preliminary data.</text>
</comment>
<evidence type="ECO:0000313" key="1">
    <source>
        <dbReference type="EMBL" id="OQX51022.1"/>
    </source>
</evidence>
<dbReference type="Proteomes" id="UP000192520">
    <property type="component" value="Unassembled WGS sequence"/>
</dbReference>
<sequence>MKRPLVIAALVLLILAVFFILVMNKIICLPSWLPLLGGQCENDTTPKEITLTYWSLWENAANIQPLIDKYQSLHPGVHIDFQQREPVNYFETVRARLATELTPDIIRVHNTWVPYLRKYLSAVPNEIMSPEVYEQTFYPVTKDTLYADGKYYAIPLEIDGLAMMYNKTLLSEAGITQLPRTWDEFKEVSAKLTKKDAAENITQAGTTLGYARGIEHFSDILGLLLAQRQIDFEDKNHRVSFHKSLSALGENLGVEVLNFYKIFSTSRKSWNDSWDCALDAFAEGKLAFFFAPSFRVLDIFGKNPNLPLGIAPVPQLAIDDPETPTVNWGTFWVETVPKHSPYQKEAWEFLSFLSQKENLAEMFRLAQNTPGRPFGEPYPRRDMAEELANNQYLSAYIIQAPTYTSWNMADATHDELLNDRIVKILQEMINKVNRGAKIQDYLNEAAAKTQQILDSL</sequence>
<protein>
    <recommendedName>
        <fullName evidence="3">ABC transporter substrate-binding protein</fullName>
    </recommendedName>
</protein>
<proteinExistence type="predicted"/>
<accession>A0A1W9NYD1</accession>